<evidence type="ECO:0000313" key="1">
    <source>
        <dbReference type="EMBL" id="KAJ2975839.1"/>
    </source>
</evidence>
<keyword evidence="2" id="KW-1185">Reference proteome</keyword>
<dbReference type="EMBL" id="JANJQO010000655">
    <property type="protein sequence ID" value="KAJ2975839.1"/>
    <property type="molecule type" value="Genomic_DNA"/>
</dbReference>
<accession>A0ACC1N9T0</accession>
<gene>
    <name evidence="1" type="ORF">NQ176_g5291</name>
</gene>
<name>A0ACC1N9T0_9HYPO</name>
<proteinExistence type="predicted"/>
<comment type="caution">
    <text evidence="1">The sequence shown here is derived from an EMBL/GenBank/DDBJ whole genome shotgun (WGS) entry which is preliminary data.</text>
</comment>
<dbReference type="Proteomes" id="UP001143910">
    <property type="component" value="Unassembled WGS sequence"/>
</dbReference>
<sequence>MAAARRSTVVVLLVKFAALCGATADSGSSQPTPTMMAPASTAVSTKVPNVTPVISPLPNTKNTAMSSGPITTAPIFLPYYDKSAWSALRGSIISSDDTRNCTAYTIFCPKDQNQACNLALDFPFIIVEGPKTVEFHGTYTSTFIANIECALDGRTAATCSGYSSYKSGYKNGHITGPTEISWTSTLTGTDVQFGVLTLADIPKPTGEEDISVDLSMAPTQNTALLFLPSDTPKSAASKQAVRAWTTVVGAASTIFAALLL</sequence>
<reference evidence="1" key="1">
    <citation type="submission" date="2022-08" db="EMBL/GenBank/DDBJ databases">
        <title>Genome Sequence of Lecanicillium fungicola.</title>
        <authorList>
            <person name="Buettner E."/>
        </authorList>
    </citation>
    <scope>NUCLEOTIDE SEQUENCE</scope>
    <source>
        <strain evidence="1">Babe33</strain>
    </source>
</reference>
<protein>
    <submittedName>
        <fullName evidence="1">Uncharacterized protein</fullName>
    </submittedName>
</protein>
<organism evidence="1 2">
    <name type="scientific">Zarea fungicola</name>
    <dbReference type="NCBI Taxonomy" id="93591"/>
    <lineage>
        <taxon>Eukaryota</taxon>
        <taxon>Fungi</taxon>
        <taxon>Dikarya</taxon>
        <taxon>Ascomycota</taxon>
        <taxon>Pezizomycotina</taxon>
        <taxon>Sordariomycetes</taxon>
        <taxon>Hypocreomycetidae</taxon>
        <taxon>Hypocreales</taxon>
        <taxon>Cordycipitaceae</taxon>
        <taxon>Zarea</taxon>
    </lineage>
</organism>
<evidence type="ECO:0000313" key="2">
    <source>
        <dbReference type="Proteomes" id="UP001143910"/>
    </source>
</evidence>